<dbReference type="AlphaFoldDB" id="S9UQQ8"/>
<dbReference type="EMBL" id="LR877145">
    <property type="protein sequence ID" value="CAD2213166.1"/>
    <property type="molecule type" value="Genomic_DNA"/>
</dbReference>
<keyword evidence="3" id="KW-1185">Reference proteome</keyword>
<dbReference type="PANTHER" id="PTHR36058">
    <property type="entry name" value="NUCLEOPHOSMIN"/>
    <property type="match status" value="1"/>
</dbReference>
<sequence length="282" mass="32041">MFTPIVLLLLLFSHGVASDGVEVIVPTSLSPVVSEAFACEICGFTVMYALMAVSEKTAELEKADLVINEDDILSLFEDICNPFMEKGEWIRRAELTLDEKKRTVSFNIGNNYTKCKRFCGTFSNVCEQVYDSDEATNLAADMLKLIKKRVGLVKTNEAEEIVNKVCKKEFCEHKERNMAALHQMLAKDDNLWGTLVEDKSEPADHDRIEVENLIAKMERDGKRSNVYSRDHVKKLQAAVKQGDRRAATKLDPTIRSLSDEEFEEVVRMAREEYNTDTLEEDL</sequence>
<gene>
    <name evidence="2" type="ORF">ADEAN_000060200</name>
</gene>
<keyword evidence="1" id="KW-0732">Signal</keyword>
<organism evidence="2 3">
    <name type="scientific">Angomonas deanei</name>
    <dbReference type="NCBI Taxonomy" id="59799"/>
    <lineage>
        <taxon>Eukaryota</taxon>
        <taxon>Discoba</taxon>
        <taxon>Euglenozoa</taxon>
        <taxon>Kinetoplastea</taxon>
        <taxon>Metakinetoplastina</taxon>
        <taxon>Trypanosomatida</taxon>
        <taxon>Trypanosomatidae</taxon>
        <taxon>Strigomonadinae</taxon>
        <taxon>Angomonas</taxon>
    </lineage>
</organism>
<dbReference type="PANTHER" id="PTHR36058:SF1">
    <property type="entry name" value="NUCLEOPHOSMIN"/>
    <property type="match status" value="1"/>
</dbReference>
<dbReference type="OrthoDB" id="271487at2759"/>
<evidence type="ECO:0008006" key="4">
    <source>
        <dbReference type="Google" id="ProtNLM"/>
    </source>
</evidence>
<feature type="signal peptide" evidence="1">
    <location>
        <begin position="1"/>
        <end position="18"/>
    </location>
</feature>
<dbReference type="VEuPathDB" id="TriTrypDB:ADEAN_000060200"/>
<name>S9UQQ8_9TRYP</name>
<proteinExistence type="predicted"/>
<protein>
    <recommendedName>
        <fullName evidence="4">Saposin B-type domain-containing protein</fullName>
    </recommendedName>
</protein>
<feature type="chain" id="PRO_5007727251" description="Saposin B-type domain-containing protein" evidence="1">
    <location>
        <begin position="19"/>
        <end position="282"/>
    </location>
</feature>
<evidence type="ECO:0000313" key="2">
    <source>
        <dbReference type="EMBL" id="CAD2213166.1"/>
    </source>
</evidence>
<dbReference type="Proteomes" id="UP000515908">
    <property type="component" value="Chromosome 01"/>
</dbReference>
<evidence type="ECO:0000313" key="3">
    <source>
        <dbReference type="Proteomes" id="UP000515908"/>
    </source>
</evidence>
<evidence type="ECO:0000256" key="1">
    <source>
        <dbReference type="SAM" id="SignalP"/>
    </source>
</evidence>
<reference evidence="2 3" key="1">
    <citation type="submission" date="2020-08" db="EMBL/GenBank/DDBJ databases">
        <authorList>
            <person name="Newling K."/>
            <person name="Davey J."/>
            <person name="Forrester S."/>
        </authorList>
    </citation>
    <scope>NUCLEOTIDE SEQUENCE [LARGE SCALE GENOMIC DNA]</scope>
    <source>
        <strain evidence="3">Crithidia deanei Carvalho (ATCC PRA-265)</strain>
    </source>
</reference>
<accession>S9UQQ8</accession>